<dbReference type="Gene3D" id="3.40.50.300">
    <property type="entry name" value="P-loop containing nucleotide triphosphate hydrolases"/>
    <property type="match status" value="1"/>
</dbReference>
<dbReference type="InterPro" id="IPR017871">
    <property type="entry name" value="ABC_transporter-like_CS"/>
</dbReference>
<dbReference type="EMBL" id="FNPR01000003">
    <property type="protein sequence ID" value="SDY72843.1"/>
    <property type="molecule type" value="Genomic_DNA"/>
</dbReference>
<keyword evidence="3" id="KW-0547">Nucleotide-binding</keyword>
<evidence type="ECO:0000256" key="3">
    <source>
        <dbReference type="ARBA" id="ARBA00022741"/>
    </source>
</evidence>
<evidence type="ECO:0000313" key="9">
    <source>
        <dbReference type="Proteomes" id="UP000199026"/>
    </source>
</evidence>
<evidence type="ECO:0000259" key="7">
    <source>
        <dbReference type="PROSITE" id="PS50893"/>
    </source>
</evidence>
<evidence type="ECO:0000256" key="5">
    <source>
        <dbReference type="ARBA" id="ARBA00022967"/>
    </source>
</evidence>
<protein>
    <submittedName>
        <fullName evidence="8">Iron complex transport system ATP-binding protein</fullName>
    </submittedName>
</protein>
<dbReference type="GeneID" id="78125394"/>
<organism evidence="8 9">
    <name type="scientific">Lentibacter algarum</name>
    <dbReference type="NCBI Taxonomy" id="576131"/>
    <lineage>
        <taxon>Bacteria</taxon>
        <taxon>Pseudomonadati</taxon>
        <taxon>Pseudomonadota</taxon>
        <taxon>Alphaproteobacteria</taxon>
        <taxon>Rhodobacterales</taxon>
        <taxon>Roseobacteraceae</taxon>
        <taxon>Lentibacter</taxon>
    </lineage>
</organism>
<keyword evidence="4 8" id="KW-0067">ATP-binding</keyword>
<dbReference type="GO" id="GO:0016887">
    <property type="term" value="F:ATP hydrolysis activity"/>
    <property type="evidence" value="ECO:0007669"/>
    <property type="project" value="InterPro"/>
</dbReference>
<accession>A0A1H3M8B6</accession>
<dbReference type="SUPFAM" id="SSF52540">
    <property type="entry name" value="P-loop containing nucleoside triphosphate hydrolases"/>
    <property type="match status" value="1"/>
</dbReference>
<dbReference type="InterPro" id="IPR027417">
    <property type="entry name" value="P-loop_NTPase"/>
</dbReference>
<dbReference type="FunFam" id="3.40.50.300:FF:000134">
    <property type="entry name" value="Iron-enterobactin ABC transporter ATP-binding protein"/>
    <property type="match status" value="1"/>
</dbReference>
<evidence type="ECO:0000256" key="1">
    <source>
        <dbReference type="ARBA" id="ARBA00005417"/>
    </source>
</evidence>
<dbReference type="InterPro" id="IPR003439">
    <property type="entry name" value="ABC_transporter-like_ATP-bd"/>
</dbReference>
<keyword evidence="5" id="KW-1278">Translocase</keyword>
<evidence type="ECO:0000256" key="4">
    <source>
        <dbReference type="ARBA" id="ARBA00022840"/>
    </source>
</evidence>
<dbReference type="Proteomes" id="UP000199026">
    <property type="component" value="Unassembled WGS sequence"/>
</dbReference>
<dbReference type="OrthoDB" id="9805601at2"/>
<proteinExistence type="inferred from homology"/>
<dbReference type="Pfam" id="PF00005">
    <property type="entry name" value="ABC_tran"/>
    <property type="match status" value="1"/>
</dbReference>
<evidence type="ECO:0000256" key="2">
    <source>
        <dbReference type="ARBA" id="ARBA00022448"/>
    </source>
</evidence>
<gene>
    <name evidence="8" type="ORF">SAMN05444486_103447</name>
</gene>
<dbReference type="RefSeq" id="WP_089892861.1">
    <property type="nucleotide sequence ID" value="NZ_CALLJM010000011.1"/>
</dbReference>
<dbReference type="SMART" id="SM00382">
    <property type="entry name" value="AAA"/>
    <property type="match status" value="1"/>
</dbReference>
<dbReference type="PROSITE" id="PS50893">
    <property type="entry name" value="ABC_TRANSPORTER_2"/>
    <property type="match status" value="1"/>
</dbReference>
<dbReference type="InterPro" id="IPR003593">
    <property type="entry name" value="AAA+_ATPase"/>
</dbReference>
<sequence>MSTLLSLDSLTALRGECPVVDNVSVSIGAGECVGLIGPNGAGKTTLMRAALGLLPAKGASSLTALSPSERARAVAWLPQARDIAWPMTVETVVALGRIPHLPRGTKLRAEDQAAVDAALAEMDLTNFADRLANQLSGGEQARVLIARALAQQTPLLMVDEPIAGLDPAHQIGTMESFAALAAEGKSVIVSLHDLGLAARHCTRILMLSQGRLVADGSPAEVLTPERLNTVFGIRVFYENTTQGPIFQPTEVTR</sequence>
<dbReference type="PANTHER" id="PTHR42794:SF1">
    <property type="entry name" value="HEMIN IMPORT ATP-BINDING PROTEIN HMUV"/>
    <property type="match status" value="1"/>
</dbReference>
<dbReference type="GO" id="GO:0005524">
    <property type="term" value="F:ATP binding"/>
    <property type="evidence" value="ECO:0007669"/>
    <property type="project" value="UniProtKB-KW"/>
</dbReference>
<feature type="domain" description="ABC transporter" evidence="7">
    <location>
        <begin position="5"/>
        <end position="234"/>
    </location>
</feature>
<keyword evidence="9" id="KW-1185">Reference proteome</keyword>
<keyword evidence="2" id="KW-0813">Transport</keyword>
<evidence type="ECO:0000313" key="8">
    <source>
        <dbReference type="EMBL" id="SDY72843.1"/>
    </source>
</evidence>
<dbReference type="STRING" id="576131.SAMN05444486_103447"/>
<comment type="similarity">
    <text evidence="1">Belongs to the ABC transporter superfamily.</text>
</comment>
<comment type="function">
    <text evidence="6">Part of the ABC transporter complex HmuTUV involved in hemin import. Responsible for energy coupling to the transport system.</text>
</comment>
<name>A0A1H3M8B6_9RHOB</name>
<dbReference type="AlphaFoldDB" id="A0A1H3M8B6"/>
<dbReference type="PROSITE" id="PS00211">
    <property type="entry name" value="ABC_TRANSPORTER_1"/>
    <property type="match status" value="1"/>
</dbReference>
<reference evidence="8 9" key="1">
    <citation type="submission" date="2016-10" db="EMBL/GenBank/DDBJ databases">
        <authorList>
            <person name="de Groot N.N."/>
        </authorList>
    </citation>
    <scope>NUCLEOTIDE SEQUENCE [LARGE SCALE GENOMIC DNA]</scope>
    <source>
        <strain evidence="8 9">DSM 24677</strain>
    </source>
</reference>
<evidence type="ECO:0000256" key="6">
    <source>
        <dbReference type="ARBA" id="ARBA00037066"/>
    </source>
</evidence>
<dbReference type="PANTHER" id="PTHR42794">
    <property type="entry name" value="HEMIN IMPORT ATP-BINDING PROTEIN HMUV"/>
    <property type="match status" value="1"/>
</dbReference>